<dbReference type="RefSeq" id="XP_022484238.1">
    <property type="nucleotide sequence ID" value="XM_022635949.1"/>
</dbReference>
<feature type="region of interest" description="Disordered" evidence="1">
    <location>
        <begin position="16"/>
        <end position="81"/>
    </location>
</feature>
<protein>
    <submittedName>
        <fullName evidence="2">Uncharacterized protein</fullName>
    </submittedName>
</protein>
<dbReference type="OrthoDB" id="3799035at2759"/>
<proteinExistence type="predicted"/>
<dbReference type="Proteomes" id="UP000177622">
    <property type="component" value="Unassembled WGS sequence"/>
</dbReference>
<dbReference type="EMBL" id="LXJU01000026">
    <property type="protein sequence ID" value="OGE48784.1"/>
    <property type="molecule type" value="Genomic_DNA"/>
</dbReference>
<dbReference type="STRING" id="1835702.A0A1F5L6C9"/>
<evidence type="ECO:0000256" key="1">
    <source>
        <dbReference type="SAM" id="MobiDB-lite"/>
    </source>
</evidence>
<evidence type="ECO:0000313" key="2">
    <source>
        <dbReference type="EMBL" id="OGE48784.1"/>
    </source>
</evidence>
<evidence type="ECO:0000313" key="3">
    <source>
        <dbReference type="Proteomes" id="UP000177622"/>
    </source>
</evidence>
<feature type="compositionally biased region" description="Polar residues" evidence="1">
    <location>
        <begin position="16"/>
        <end position="50"/>
    </location>
</feature>
<dbReference type="GeneID" id="34580683"/>
<name>A0A1F5L6C9_PENAI</name>
<accession>A0A1F5L6C9</accession>
<organism evidence="2 3">
    <name type="scientific">Penicillium arizonense</name>
    <dbReference type="NCBI Taxonomy" id="1835702"/>
    <lineage>
        <taxon>Eukaryota</taxon>
        <taxon>Fungi</taxon>
        <taxon>Dikarya</taxon>
        <taxon>Ascomycota</taxon>
        <taxon>Pezizomycotina</taxon>
        <taxon>Eurotiomycetes</taxon>
        <taxon>Eurotiomycetidae</taxon>
        <taxon>Eurotiales</taxon>
        <taxon>Aspergillaceae</taxon>
        <taxon>Penicillium</taxon>
    </lineage>
</organism>
<sequence length="140" mass="15321">MAKKKSFEMKLKEINENLSRMSADTENARNASESIELATESSSAALDTTPTPAPRRSVATDASTIASTDASTNASTNASKASLATERIIKQAIEDQIEDLNAKNTYTLIIRPRKTQVLPGQWRFSIKKDAHDYATGFKAR</sequence>
<dbReference type="AlphaFoldDB" id="A0A1F5L6C9"/>
<keyword evidence="3" id="KW-1185">Reference proteome</keyword>
<feature type="compositionally biased region" description="Low complexity" evidence="1">
    <location>
        <begin position="59"/>
        <end position="81"/>
    </location>
</feature>
<comment type="caution">
    <text evidence="2">The sequence shown here is derived from an EMBL/GenBank/DDBJ whole genome shotgun (WGS) entry which is preliminary data.</text>
</comment>
<gene>
    <name evidence="2" type="ORF">PENARI_c026G05938</name>
</gene>
<reference evidence="2 3" key="1">
    <citation type="journal article" date="2016" name="Sci. Rep.">
        <title>Penicillium arizonense, a new, genome sequenced fungal species, reveals a high chemical diversity in secreted metabolites.</title>
        <authorList>
            <person name="Grijseels S."/>
            <person name="Nielsen J.C."/>
            <person name="Randelovic M."/>
            <person name="Nielsen J."/>
            <person name="Nielsen K.F."/>
            <person name="Workman M."/>
            <person name="Frisvad J.C."/>
        </authorList>
    </citation>
    <scope>NUCLEOTIDE SEQUENCE [LARGE SCALE GENOMIC DNA]</scope>
    <source>
        <strain evidence="2 3">CBS 141311</strain>
    </source>
</reference>